<reference evidence="2" key="1">
    <citation type="submission" date="2021-03" db="EMBL/GenBank/DDBJ databases">
        <authorList>
            <person name="Bekaert M."/>
        </authorList>
    </citation>
    <scope>NUCLEOTIDE SEQUENCE</scope>
</reference>
<evidence type="ECO:0000313" key="2">
    <source>
        <dbReference type="EMBL" id="CAG2222918.1"/>
    </source>
</evidence>
<accession>A0A8S3SW10</accession>
<name>A0A8S3SW10_MYTED</name>
<protein>
    <submittedName>
        <fullName evidence="2">Uncharacterized protein</fullName>
    </submittedName>
</protein>
<dbReference type="OrthoDB" id="10521193at2759"/>
<organism evidence="2 3">
    <name type="scientific">Mytilus edulis</name>
    <name type="common">Blue mussel</name>
    <dbReference type="NCBI Taxonomy" id="6550"/>
    <lineage>
        <taxon>Eukaryota</taxon>
        <taxon>Metazoa</taxon>
        <taxon>Spiralia</taxon>
        <taxon>Lophotrochozoa</taxon>
        <taxon>Mollusca</taxon>
        <taxon>Bivalvia</taxon>
        <taxon>Autobranchia</taxon>
        <taxon>Pteriomorphia</taxon>
        <taxon>Mytilida</taxon>
        <taxon>Mytiloidea</taxon>
        <taxon>Mytilidae</taxon>
        <taxon>Mytilinae</taxon>
        <taxon>Mytilus</taxon>
    </lineage>
</organism>
<keyword evidence="3" id="KW-1185">Reference proteome</keyword>
<sequence>MTRLTTIQTDNAMSRSGRKIRTPKWLLGNEISVTTGNEKTTNVAITKSRFNESADQIQSSVSRTSSVLKNVNKSEATKEKIIPNKTSLLIVKEMKVEINDKSTSQESNKNKNKEDLADSKNKQDVKIRNSEQNTEKSNNTQDTTDNGHTQNTRT</sequence>
<evidence type="ECO:0000313" key="3">
    <source>
        <dbReference type="Proteomes" id="UP000683360"/>
    </source>
</evidence>
<feature type="compositionally biased region" description="Polar residues" evidence="1">
    <location>
        <begin position="130"/>
        <end position="154"/>
    </location>
</feature>
<comment type="caution">
    <text evidence="2">The sequence shown here is derived from an EMBL/GenBank/DDBJ whole genome shotgun (WGS) entry which is preliminary data.</text>
</comment>
<dbReference type="Proteomes" id="UP000683360">
    <property type="component" value="Unassembled WGS sequence"/>
</dbReference>
<gene>
    <name evidence="2" type="ORF">MEDL_36219</name>
</gene>
<evidence type="ECO:0000256" key="1">
    <source>
        <dbReference type="SAM" id="MobiDB-lite"/>
    </source>
</evidence>
<feature type="region of interest" description="Disordered" evidence="1">
    <location>
        <begin position="97"/>
        <end position="154"/>
    </location>
</feature>
<dbReference type="AlphaFoldDB" id="A0A8S3SW10"/>
<dbReference type="EMBL" id="CAJPWZ010001768">
    <property type="protein sequence ID" value="CAG2222918.1"/>
    <property type="molecule type" value="Genomic_DNA"/>
</dbReference>
<feature type="compositionally biased region" description="Basic and acidic residues" evidence="1">
    <location>
        <begin position="108"/>
        <end position="129"/>
    </location>
</feature>
<proteinExistence type="predicted"/>